<proteinExistence type="predicted"/>
<organism evidence="2 3">
    <name type="scientific">Shewanella scandinavica</name>
    <dbReference type="NCBI Taxonomy" id="3063538"/>
    <lineage>
        <taxon>Bacteria</taxon>
        <taxon>Pseudomonadati</taxon>
        <taxon>Pseudomonadota</taxon>
        <taxon>Gammaproteobacteria</taxon>
        <taxon>Alteromonadales</taxon>
        <taxon>Shewanellaceae</taxon>
        <taxon>Shewanella</taxon>
    </lineage>
</organism>
<dbReference type="RefSeq" id="WP_311900057.1">
    <property type="nucleotide sequence ID" value="NZ_JAUOES010000018.1"/>
</dbReference>
<dbReference type="PANTHER" id="PTHR39639">
    <property type="entry name" value="CHROMOSOME 16, WHOLE GENOME SHOTGUN SEQUENCE"/>
    <property type="match status" value="1"/>
</dbReference>
<sequence>MSIINERIQPGRLTLSNLIAELKARTYFIDNSFQRRLVWVEKQKVRLIETILMGYPMPEFYLWQQPVDAETGMQQHSVVDGQQRMSSIFQFVSNEWELKSKYLDNKEAEYTDKSWSDLPNECKQKIWNYVVNVRTIPSDIDRDEITKLFKRLNETDKSLNPQEIRNSEFNGLFIKASEEVANNPIFKKWDIFSDNEKRRMVDVTFGSSLLIYQRSGISNDTPSNINKVYDLYNDVYEKKDEDLRCTFEILEFIDSLFYDHETVAKFFSSIVHFYTLFVVIDYLKAQKIDLANIAPKLINFIEIYQSAETSTSPLIFEYKMASQENTRSKKSRERRVESLFDWILS</sequence>
<dbReference type="EMBL" id="JAUOES010000018">
    <property type="protein sequence ID" value="MDT3281656.1"/>
    <property type="molecule type" value="Genomic_DNA"/>
</dbReference>
<evidence type="ECO:0000259" key="1">
    <source>
        <dbReference type="Pfam" id="PF03235"/>
    </source>
</evidence>
<evidence type="ECO:0000313" key="3">
    <source>
        <dbReference type="Proteomes" id="UP001249505"/>
    </source>
</evidence>
<dbReference type="PANTHER" id="PTHR39639:SF1">
    <property type="entry name" value="DUF262 DOMAIN-CONTAINING PROTEIN"/>
    <property type="match status" value="1"/>
</dbReference>
<reference evidence="2 3" key="1">
    <citation type="submission" date="2023-07" db="EMBL/GenBank/DDBJ databases">
        <title>Novel Shewanella species isolated from Baltic Sea sediments.</title>
        <authorList>
            <person name="Martin-Rodriguez A.J."/>
        </authorList>
    </citation>
    <scope>NUCLEOTIDE SEQUENCE [LARGE SCALE GENOMIC DNA]</scope>
    <source>
        <strain evidence="2 3">SP2S1-2</strain>
    </source>
</reference>
<keyword evidence="3" id="KW-1185">Reference proteome</keyword>
<comment type="caution">
    <text evidence="2">The sequence shown here is derived from an EMBL/GenBank/DDBJ whole genome shotgun (WGS) entry which is preliminary data.</text>
</comment>
<accession>A0ABU3G257</accession>
<dbReference type="Pfam" id="PF03235">
    <property type="entry name" value="GmrSD_N"/>
    <property type="match status" value="1"/>
</dbReference>
<name>A0ABU3G257_9GAMM</name>
<gene>
    <name evidence="2" type="ORF">Q4Q50_15335</name>
</gene>
<protein>
    <submittedName>
        <fullName evidence="2">DUF262 domain-containing protein</fullName>
    </submittedName>
</protein>
<dbReference type="Proteomes" id="UP001249505">
    <property type="component" value="Unassembled WGS sequence"/>
</dbReference>
<dbReference type="InterPro" id="IPR004919">
    <property type="entry name" value="GmrSD_N"/>
</dbReference>
<feature type="domain" description="GmrSD restriction endonucleases N-terminal" evidence="1">
    <location>
        <begin position="23"/>
        <end position="169"/>
    </location>
</feature>
<evidence type="ECO:0000313" key="2">
    <source>
        <dbReference type="EMBL" id="MDT3281656.1"/>
    </source>
</evidence>